<dbReference type="GO" id="GO:0009736">
    <property type="term" value="P:cytokinin-activated signaling pathway"/>
    <property type="evidence" value="ECO:0007669"/>
    <property type="project" value="UniProtKB-KW"/>
</dbReference>
<evidence type="ECO:0000259" key="13">
    <source>
        <dbReference type="PROSITE" id="PS50110"/>
    </source>
</evidence>
<dbReference type="InterPro" id="IPR006447">
    <property type="entry name" value="Myb_dom_plants"/>
</dbReference>
<keyword evidence="5" id="KW-0902">Two-component regulatory system</keyword>
<dbReference type="InterPro" id="IPR001789">
    <property type="entry name" value="Sig_transdc_resp-reg_receiver"/>
</dbReference>
<feature type="modified residue" description="4-aspartylphosphate" evidence="12">
    <location>
        <position position="69"/>
    </location>
</feature>
<dbReference type="CDD" id="cd17584">
    <property type="entry name" value="REC_typeB_ARR-like"/>
    <property type="match status" value="1"/>
</dbReference>
<evidence type="ECO:0000256" key="2">
    <source>
        <dbReference type="ARBA" id="ARBA00006015"/>
    </source>
</evidence>
<keyword evidence="7" id="KW-0238">DNA-binding</keyword>
<dbReference type="InterPro" id="IPR045279">
    <property type="entry name" value="ARR-like"/>
</dbReference>
<evidence type="ECO:0000313" key="14">
    <source>
        <dbReference type="EMBL" id="KAK4786374.1"/>
    </source>
</evidence>
<evidence type="ECO:0000256" key="7">
    <source>
        <dbReference type="ARBA" id="ARBA00023125"/>
    </source>
</evidence>
<keyword evidence="10" id="KW-0539">Nucleus</keyword>
<dbReference type="PROSITE" id="PS50110">
    <property type="entry name" value="RESPONSE_REGULATORY"/>
    <property type="match status" value="1"/>
</dbReference>
<accession>A0AAN7LL90</accession>
<evidence type="ECO:0000256" key="8">
    <source>
        <dbReference type="ARBA" id="ARBA00023159"/>
    </source>
</evidence>
<evidence type="ECO:0000256" key="10">
    <source>
        <dbReference type="ARBA" id="ARBA00023242"/>
    </source>
</evidence>
<keyword evidence="9" id="KW-0804">Transcription</keyword>
<dbReference type="GO" id="GO:0010380">
    <property type="term" value="P:regulation of chlorophyll biosynthetic process"/>
    <property type="evidence" value="ECO:0007669"/>
    <property type="project" value="UniProtKB-ARBA"/>
</dbReference>
<dbReference type="InterPro" id="IPR009057">
    <property type="entry name" value="Homeodomain-like_sf"/>
</dbReference>
<dbReference type="GO" id="GO:0031537">
    <property type="term" value="P:regulation of anthocyanin metabolic process"/>
    <property type="evidence" value="ECO:0007669"/>
    <property type="project" value="UniProtKB-ARBA"/>
</dbReference>
<comment type="subcellular location">
    <subcellularLocation>
        <location evidence="1">Nucleus</location>
    </subcellularLocation>
</comment>
<dbReference type="FunFam" id="3.40.50.2300:FF:000132">
    <property type="entry name" value="Two-component response regulator"/>
    <property type="match status" value="1"/>
</dbReference>
<gene>
    <name evidence="14" type="ORF">SAY86_003063</name>
</gene>
<evidence type="ECO:0000256" key="6">
    <source>
        <dbReference type="ARBA" id="ARBA00023015"/>
    </source>
</evidence>
<comment type="subunit">
    <text evidence="11">Binds the target DNA as a monomer.</text>
</comment>
<dbReference type="AlphaFoldDB" id="A0AAN7LL90"/>
<keyword evidence="15" id="KW-1185">Reference proteome</keyword>
<dbReference type="SUPFAM" id="SSF46689">
    <property type="entry name" value="Homeodomain-like"/>
    <property type="match status" value="1"/>
</dbReference>
<evidence type="ECO:0000256" key="5">
    <source>
        <dbReference type="ARBA" id="ARBA00023012"/>
    </source>
</evidence>
<dbReference type="NCBIfam" id="TIGR01557">
    <property type="entry name" value="myb_SHAQKYF"/>
    <property type="match status" value="1"/>
</dbReference>
<feature type="domain" description="Response regulatory" evidence="13">
    <location>
        <begin position="18"/>
        <end position="133"/>
    </location>
</feature>
<proteinExistence type="inferred from homology"/>
<dbReference type="GO" id="GO:0080022">
    <property type="term" value="P:primary root development"/>
    <property type="evidence" value="ECO:0007669"/>
    <property type="project" value="UniProtKB-ARBA"/>
</dbReference>
<evidence type="ECO:0000256" key="3">
    <source>
        <dbReference type="ARBA" id="ARBA00022553"/>
    </source>
</evidence>
<dbReference type="EMBL" id="JAXQNO010000013">
    <property type="protein sequence ID" value="KAK4786374.1"/>
    <property type="molecule type" value="Genomic_DNA"/>
</dbReference>
<keyword evidence="8" id="KW-0010">Activator</keyword>
<keyword evidence="4" id="KW-0932">Cytokinin signaling pathway</keyword>
<dbReference type="GO" id="GO:0009414">
    <property type="term" value="P:response to water deprivation"/>
    <property type="evidence" value="ECO:0007669"/>
    <property type="project" value="UniProtKB-ARBA"/>
</dbReference>
<evidence type="ECO:0000256" key="9">
    <source>
        <dbReference type="ARBA" id="ARBA00023163"/>
    </source>
</evidence>
<dbReference type="Pfam" id="PF00072">
    <property type="entry name" value="Response_reg"/>
    <property type="match status" value="1"/>
</dbReference>
<dbReference type="GO" id="GO:0080036">
    <property type="term" value="P:regulation of cytokinin-activated signaling pathway"/>
    <property type="evidence" value="ECO:0007669"/>
    <property type="project" value="UniProtKB-ARBA"/>
</dbReference>
<dbReference type="GO" id="GO:0003677">
    <property type="term" value="F:DNA binding"/>
    <property type="evidence" value="ECO:0007669"/>
    <property type="project" value="UniProtKB-KW"/>
</dbReference>
<dbReference type="Proteomes" id="UP001346149">
    <property type="component" value="Unassembled WGS sequence"/>
</dbReference>
<dbReference type="GO" id="GO:0010492">
    <property type="term" value="P:maintenance of shoot apical meristem identity"/>
    <property type="evidence" value="ECO:0007669"/>
    <property type="project" value="UniProtKB-ARBA"/>
</dbReference>
<protein>
    <recommendedName>
        <fullName evidence="13">Response regulatory domain-containing protein</fullName>
    </recommendedName>
</protein>
<dbReference type="GO" id="GO:0080113">
    <property type="term" value="P:regulation of seed growth"/>
    <property type="evidence" value="ECO:0007669"/>
    <property type="project" value="UniProtKB-ARBA"/>
</dbReference>
<name>A0AAN7LL90_TRANT</name>
<comment type="caution">
    <text evidence="14">The sequence shown here is derived from an EMBL/GenBank/DDBJ whole genome shotgun (WGS) entry which is preliminary data.</text>
</comment>
<sequence>METSFYSPRHELFPAGLRVLVVDDDPTWLKILEKMLRKCSYEVTTCGLAREALKLLRERKDGYDIVISDVNMPDMDGFKLLEHVGLEMDLPVIMMSVDGETSRVMKGVQHGACDYLLKPIRMKELRNIWQHVLRKKMHDGRDTDSLEVIDGLQLQMAGSRSDHHFFSGEDIWAGKKRKEAEAKHDDKWFTDLGSTTKKARVAWSVDLHQKFVQAVNQIGFEKVGPKRILDLMNIPWLTRENVASHLQKYRLYLSRLQKDDLKTDFGGMMKHPDTASPDPPLMTGEDISRGNLGFSGNGLSMSANSKGHETHVKGILQGPRVEPKGLFTGENPDKQESMDMKIAIRQSSMPSSGPEEGRIVFDCSVPDHSPQSVNSKLQPAEGGAKFIETTEQPLYADSRCSTHVTVNPMKPQSSNTVGGPGMDNNMSHCQDFQPIPPYPPSMQSQSFGSISMPQYDSQVGWLQQDLQISELQGHIDPCIVAEGPIHVYDALRFDYEQFVDPYECPIFDHGLFIA</sequence>
<evidence type="ECO:0000256" key="4">
    <source>
        <dbReference type="ARBA" id="ARBA00022864"/>
    </source>
</evidence>
<dbReference type="SUPFAM" id="SSF52172">
    <property type="entry name" value="CheY-like"/>
    <property type="match status" value="1"/>
</dbReference>
<dbReference type="Gene3D" id="3.40.50.2300">
    <property type="match status" value="1"/>
</dbReference>
<dbReference type="GO" id="GO:0005634">
    <property type="term" value="C:nucleus"/>
    <property type="evidence" value="ECO:0007669"/>
    <property type="project" value="UniProtKB-SubCell"/>
</dbReference>
<dbReference type="Gene3D" id="1.10.10.60">
    <property type="entry name" value="Homeodomain-like"/>
    <property type="match status" value="1"/>
</dbReference>
<evidence type="ECO:0000256" key="12">
    <source>
        <dbReference type="PROSITE-ProRule" id="PRU00169"/>
    </source>
</evidence>
<evidence type="ECO:0000256" key="1">
    <source>
        <dbReference type="ARBA" id="ARBA00004123"/>
    </source>
</evidence>
<comment type="similarity">
    <text evidence="2">Belongs to the ARR family. Type-B subfamily.</text>
</comment>
<dbReference type="FunFam" id="1.10.10.60:FF:000007">
    <property type="entry name" value="Two-component response regulator"/>
    <property type="match status" value="1"/>
</dbReference>
<dbReference type="SMART" id="SM00448">
    <property type="entry name" value="REC"/>
    <property type="match status" value="1"/>
</dbReference>
<dbReference type="GO" id="GO:0010082">
    <property type="term" value="P:regulation of root meristem growth"/>
    <property type="evidence" value="ECO:0007669"/>
    <property type="project" value="UniProtKB-ARBA"/>
</dbReference>
<keyword evidence="3 12" id="KW-0597">Phosphoprotein</keyword>
<dbReference type="InterPro" id="IPR001005">
    <property type="entry name" value="SANT/Myb"/>
</dbReference>
<evidence type="ECO:0000256" key="11">
    <source>
        <dbReference type="ARBA" id="ARBA00061767"/>
    </source>
</evidence>
<organism evidence="14 15">
    <name type="scientific">Trapa natans</name>
    <name type="common">Water chestnut</name>
    <dbReference type="NCBI Taxonomy" id="22666"/>
    <lineage>
        <taxon>Eukaryota</taxon>
        <taxon>Viridiplantae</taxon>
        <taxon>Streptophyta</taxon>
        <taxon>Embryophyta</taxon>
        <taxon>Tracheophyta</taxon>
        <taxon>Spermatophyta</taxon>
        <taxon>Magnoliopsida</taxon>
        <taxon>eudicotyledons</taxon>
        <taxon>Gunneridae</taxon>
        <taxon>Pentapetalae</taxon>
        <taxon>rosids</taxon>
        <taxon>malvids</taxon>
        <taxon>Myrtales</taxon>
        <taxon>Lythraceae</taxon>
        <taxon>Trapa</taxon>
    </lineage>
</organism>
<keyword evidence="6" id="KW-0805">Transcription regulation</keyword>
<dbReference type="PANTHER" id="PTHR43874">
    <property type="entry name" value="TWO-COMPONENT RESPONSE REGULATOR"/>
    <property type="match status" value="1"/>
</dbReference>
<evidence type="ECO:0000313" key="15">
    <source>
        <dbReference type="Proteomes" id="UP001346149"/>
    </source>
</evidence>
<dbReference type="Pfam" id="PF00249">
    <property type="entry name" value="Myb_DNA-binding"/>
    <property type="match status" value="1"/>
</dbReference>
<dbReference type="GO" id="GO:1990110">
    <property type="term" value="P:callus formation"/>
    <property type="evidence" value="ECO:0007669"/>
    <property type="project" value="UniProtKB-ARBA"/>
</dbReference>
<reference evidence="14 15" key="1">
    <citation type="journal article" date="2023" name="Hortic Res">
        <title>Pangenome of water caltrop reveals structural variations and asymmetric subgenome divergence after allopolyploidization.</title>
        <authorList>
            <person name="Zhang X."/>
            <person name="Chen Y."/>
            <person name="Wang L."/>
            <person name="Yuan Y."/>
            <person name="Fang M."/>
            <person name="Shi L."/>
            <person name="Lu R."/>
            <person name="Comes H.P."/>
            <person name="Ma Y."/>
            <person name="Chen Y."/>
            <person name="Huang G."/>
            <person name="Zhou Y."/>
            <person name="Zheng Z."/>
            <person name="Qiu Y."/>
        </authorList>
    </citation>
    <scope>NUCLEOTIDE SEQUENCE [LARGE SCALE GENOMIC DNA]</scope>
    <source>
        <strain evidence="14">F231</strain>
    </source>
</reference>
<dbReference type="GO" id="GO:0000160">
    <property type="term" value="P:phosphorelay signal transduction system"/>
    <property type="evidence" value="ECO:0007669"/>
    <property type="project" value="UniProtKB-KW"/>
</dbReference>
<dbReference type="PANTHER" id="PTHR43874:SF137">
    <property type="entry name" value="TWO-COMPONENT RESPONSE REGULATOR ARR11"/>
    <property type="match status" value="1"/>
</dbReference>
<dbReference type="InterPro" id="IPR011006">
    <property type="entry name" value="CheY-like_superfamily"/>
</dbReference>